<evidence type="ECO:0000256" key="1">
    <source>
        <dbReference type="SAM" id="MobiDB-lite"/>
    </source>
</evidence>
<evidence type="ECO:0000313" key="2">
    <source>
        <dbReference type="EMBL" id="KAJ7023329.1"/>
    </source>
</evidence>
<proteinExistence type="predicted"/>
<gene>
    <name evidence="2" type="ORF">C8F04DRAFT_1271532</name>
</gene>
<dbReference type="EMBL" id="JARJCM010000190">
    <property type="protein sequence ID" value="KAJ7023329.1"/>
    <property type="molecule type" value="Genomic_DNA"/>
</dbReference>
<evidence type="ECO:0000313" key="3">
    <source>
        <dbReference type="Proteomes" id="UP001218188"/>
    </source>
</evidence>
<reference evidence="2" key="1">
    <citation type="submission" date="2023-03" db="EMBL/GenBank/DDBJ databases">
        <title>Massive genome expansion in bonnet fungi (Mycena s.s.) driven by repeated elements and novel gene families across ecological guilds.</title>
        <authorList>
            <consortium name="Lawrence Berkeley National Laboratory"/>
            <person name="Harder C.B."/>
            <person name="Miyauchi S."/>
            <person name="Viragh M."/>
            <person name="Kuo A."/>
            <person name="Thoen E."/>
            <person name="Andreopoulos B."/>
            <person name="Lu D."/>
            <person name="Skrede I."/>
            <person name="Drula E."/>
            <person name="Henrissat B."/>
            <person name="Morin E."/>
            <person name="Kohler A."/>
            <person name="Barry K."/>
            <person name="LaButti K."/>
            <person name="Morin E."/>
            <person name="Salamov A."/>
            <person name="Lipzen A."/>
            <person name="Mereny Z."/>
            <person name="Hegedus B."/>
            <person name="Baldrian P."/>
            <person name="Stursova M."/>
            <person name="Weitz H."/>
            <person name="Taylor A."/>
            <person name="Grigoriev I.V."/>
            <person name="Nagy L.G."/>
            <person name="Martin F."/>
            <person name="Kauserud H."/>
        </authorList>
    </citation>
    <scope>NUCLEOTIDE SEQUENCE</scope>
    <source>
        <strain evidence="2">CBHHK200</strain>
    </source>
</reference>
<accession>A0AAD6S8S6</accession>
<dbReference type="Proteomes" id="UP001218188">
    <property type="component" value="Unassembled WGS sequence"/>
</dbReference>
<feature type="region of interest" description="Disordered" evidence="1">
    <location>
        <begin position="220"/>
        <end position="257"/>
    </location>
</feature>
<comment type="caution">
    <text evidence="2">The sequence shown here is derived from an EMBL/GenBank/DDBJ whole genome shotgun (WGS) entry which is preliminary data.</text>
</comment>
<dbReference type="AlphaFoldDB" id="A0AAD6S8S6"/>
<feature type="compositionally biased region" description="Acidic residues" evidence="1">
    <location>
        <begin position="227"/>
        <end position="239"/>
    </location>
</feature>
<protein>
    <submittedName>
        <fullName evidence="2">Uncharacterized protein</fullName>
    </submittedName>
</protein>
<name>A0AAD6S8S6_9AGAR</name>
<keyword evidence="3" id="KW-1185">Reference proteome</keyword>
<organism evidence="2 3">
    <name type="scientific">Mycena alexandri</name>
    <dbReference type="NCBI Taxonomy" id="1745969"/>
    <lineage>
        <taxon>Eukaryota</taxon>
        <taxon>Fungi</taxon>
        <taxon>Dikarya</taxon>
        <taxon>Basidiomycota</taxon>
        <taxon>Agaricomycotina</taxon>
        <taxon>Agaricomycetes</taxon>
        <taxon>Agaricomycetidae</taxon>
        <taxon>Agaricales</taxon>
        <taxon>Marasmiineae</taxon>
        <taxon>Mycenaceae</taxon>
        <taxon>Mycena</taxon>
    </lineage>
</organism>
<sequence length="257" mass="27795">MAGVSTPPKARQAFQQFMHESYESEIAPVVRARWKAAEQTGGELTGKKGPDAPFRARVARELFAELPEEEQDALRARAKAEALSAREVYTAAMKQGPSKSPEDRQRCIDALGPFVSSFLRGVSDYTGLHSFAVFGGPIPEFGGTENIAVTHGYNRSAVPCTFPQWAKTRFSRRDVLEFMKDYLRTAFTPAECEEAALPQPDGDDTLARAKHDTLAGAKYTLAADPDLGSDDESDSDDASGSDSSTMAPTPTPISRAG</sequence>